<organism evidence="1 2">
    <name type="scientific">Canna indica</name>
    <name type="common">Indian-shot</name>
    <dbReference type="NCBI Taxonomy" id="4628"/>
    <lineage>
        <taxon>Eukaryota</taxon>
        <taxon>Viridiplantae</taxon>
        <taxon>Streptophyta</taxon>
        <taxon>Embryophyta</taxon>
        <taxon>Tracheophyta</taxon>
        <taxon>Spermatophyta</taxon>
        <taxon>Magnoliopsida</taxon>
        <taxon>Liliopsida</taxon>
        <taxon>Zingiberales</taxon>
        <taxon>Cannaceae</taxon>
        <taxon>Canna</taxon>
    </lineage>
</organism>
<protein>
    <submittedName>
        <fullName evidence="1">Uncharacterized protein</fullName>
    </submittedName>
</protein>
<dbReference type="Proteomes" id="UP001327560">
    <property type="component" value="Chromosome 6"/>
</dbReference>
<dbReference type="EMBL" id="CP136895">
    <property type="protein sequence ID" value="WOL09622.1"/>
    <property type="molecule type" value="Genomic_DNA"/>
</dbReference>
<sequence>MSCLGFSKPLLPTNEAWTKLTSRVRTNFSKIKPSKSLNRLATGFQTVVVRRRPRRSRSAYHVCVDKIQTTKRSSSSSTLHNHQCFAPIYVDELYSQPLQLRLEKKVEPAAENKGVLMKKKKEKAGKSDMFVAPPSSSSRVVEDQIGGVDLRAEMFIRKFKEEKKLERQRSFEEYQEMLARGV</sequence>
<evidence type="ECO:0000313" key="1">
    <source>
        <dbReference type="EMBL" id="WOL09622.1"/>
    </source>
</evidence>
<reference evidence="1 2" key="1">
    <citation type="submission" date="2023-10" db="EMBL/GenBank/DDBJ databases">
        <title>Chromosome-scale genome assembly provides insights into flower coloration mechanisms of Canna indica.</title>
        <authorList>
            <person name="Li C."/>
        </authorList>
    </citation>
    <scope>NUCLEOTIDE SEQUENCE [LARGE SCALE GENOMIC DNA]</scope>
    <source>
        <tissue evidence="1">Flower</tissue>
    </source>
</reference>
<dbReference type="PANTHER" id="PTHR33098">
    <property type="entry name" value="COTTON FIBER (DUF761)"/>
    <property type="match status" value="1"/>
</dbReference>
<keyword evidence="2" id="KW-1185">Reference proteome</keyword>
<dbReference type="InterPro" id="IPR008480">
    <property type="entry name" value="DUF761_pln"/>
</dbReference>
<accession>A0AAQ3KKS1</accession>
<name>A0AAQ3KKS1_9LILI</name>
<dbReference type="Pfam" id="PF05553">
    <property type="entry name" value="DUF761"/>
    <property type="match status" value="1"/>
</dbReference>
<evidence type="ECO:0000313" key="2">
    <source>
        <dbReference type="Proteomes" id="UP001327560"/>
    </source>
</evidence>
<proteinExistence type="predicted"/>
<dbReference type="PANTHER" id="PTHR33098:SF113">
    <property type="entry name" value="OS08G0127800 PROTEIN"/>
    <property type="match status" value="1"/>
</dbReference>
<dbReference type="AlphaFoldDB" id="A0AAQ3KKS1"/>
<gene>
    <name evidence="1" type="ORF">Cni_G18375</name>
</gene>